<feature type="compositionally biased region" description="Basic and acidic residues" evidence="1">
    <location>
        <begin position="70"/>
        <end position="82"/>
    </location>
</feature>
<accession>A0A0C3PXX3</accession>
<evidence type="ECO:0000256" key="1">
    <source>
        <dbReference type="SAM" id="MobiDB-lite"/>
    </source>
</evidence>
<sequence>MVGDRRIFSGDCRRQSIFGSPTSTLSFILRQLESYEAHYAREASLRASSLPGPVLMGSATYQKSSGESSVLHDHVHVGERRQ</sequence>
<keyword evidence="3" id="KW-1185">Reference proteome</keyword>
<evidence type="ECO:0000313" key="3">
    <source>
        <dbReference type="Proteomes" id="UP000054217"/>
    </source>
</evidence>
<gene>
    <name evidence="2" type="ORF">M404DRAFT_18520</name>
</gene>
<name>A0A0C3PXX3_PISTI</name>
<dbReference type="EMBL" id="KN831945">
    <property type="protein sequence ID" value="KIO14346.1"/>
    <property type="molecule type" value="Genomic_DNA"/>
</dbReference>
<feature type="region of interest" description="Disordered" evidence="1">
    <location>
        <begin position="60"/>
        <end position="82"/>
    </location>
</feature>
<protein>
    <submittedName>
        <fullName evidence="2">Uncharacterized protein</fullName>
    </submittedName>
</protein>
<evidence type="ECO:0000313" key="2">
    <source>
        <dbReference type="EMBL" id="KIO14346.1"/>
    </source>
</evidence>
<organism evidence="2 3">
    <name type="scientific">Pisolithus tinctorius Marx 270</name>
    <dbReference type="NCBI Taxonomy" id="870435"/>
    <lineage>
        <taxon>Eukaryota</taxon>
        <taxon>Fungi</taxon>
        <taxon>Dikarya</taxon>
        <taxon>Basidiomycota</taxon>
        <taxon>Agaricomycotina</taxon>
        <taxon>Agaricomycetes</taxon>
        <taxon>Agaricomycetidae</taxon>
        <taxon>Boletales</taxon>
        <taxon>Sclerodermatineae</taxon>
        <taxon>Pisolithaceae</taxon>
        <taxon>Pisolithus</taxon>
    </lineage>
</organism>
<proteinExistence type="predicted"/>
<reference evidence="3" key="2">
    <citation type="submission" date="2015-01" db="EMBL/GenBank/DDBJ databases">
        <title>Evolutionary Origins and Diversification of the Mycorrhizal Mutualists.</title>
        <authorList>
            <consortium name="DOE Joint Genome Institute"/>
            <consortium name="Mycorrhizal Genomics Consortium"/>
            <person name="Kohler A."/>
            <person name="Kuo A."/>
            <person name="Nagy L.G."/>
            <person name="Floudas D."/>
            <person name="Copeland A."/>
            <person name="Barry K.W."/>
            <person name="Cichocki N."/>
            <person name="Veneault-Fourrey C."/>
            <person name="LaButti K."/>
            <person name="Lindquist E.A."/>
            <person name="Lipzen A."/>
            <person name="Lundell T."/>
            <person name="Morin E."/>
            <person name="Murat C."/>
            <person name="Riley R."/>
            <person name="Ohm R."/>
            <person name="Sun H."/>
            <person name="Tunlid A."/>
            <person name="Henrissat B."/>
            <person name="Grigoriev I.V."/>
            <person name="Hibbett D.S."/>
            <person name="Martin F."/>
        </authorList>
    </citation>
    <scope>NUCLEOTIDE SEQUENCE [LARGE SCALE GENOMIC DNA]</scope>
    <source>
        <strain evidence="3">Marx 270</strain>
    </source>
</reference>
<dbReference type="Proteomes" id="UP000054217">
    <property type="component" value="Unassembled WGS sequence"/>
</dbReference>
<dbReference type="InParanoid" id="A0A0C3PXX3"/>
<dbReference type="AlphaFoldDB" id="A0A0C3PXX3"/>
<reference evidence="2 3" key="1">
    <citation type="submission" date="2014-04" db="EMBL/GenBank/DDBJ databases">
        <authorList>
            <consortium name="DOE Joint Genome Institute"/>
            <person name="Kuo A."/>
            <person name="Kohler A."/>
            <person name="Costa M.D."/>
            <person name="Nagy L.G."/>
            <person name="Floudas D."/>
            <person name="Copeland A."/>
            <person name="Barry K.W."/>
            <person name="Cichocki N."/>
            <person name="Veneault-Fourrey C."/>
            <person name="LaButti K."/>
            <person name="Lindquist E.A."/>
            <person name="Lipzen A."/>
            <person name="Lundell T."/>
            <person name="Morin E."/>
            <person name="Murat C."/>
            <person name="Sun H."/>
            <person name="Tunlid A."/>
            <person name="Henrissat B."/>
            <person name="Grigoriev I.V."/>
            <person name="Hibbett D.S."/>
            <person name="Martin F."/>
            <person name="Nordberg H.P."/>
            <person name="Cantor M.N."/>
            <person name="Hua S.X."/>
        </authorList>
    </citation>
    <scope>NUCLEOTIDE SEQUENCE [LARGE SCALE GENOMIC DNA]</scope>
    <source>
        <strain evidence="2 3">Marx 270</strain>
    </source>
</reference>
<dbReference type="HOGENOM" id="CLU_2559203_0_0_1"/>